<dbReference type="PANTHER" id="PTHR45629">
    <property type="entry name" value="SNF2/RAD54 FAMILY MEMBER"/>
    <property type="match status" value="1"/>
</dbReference>
<name>A0A9P4YCB5_CRYP1</name>
<evidence type="ECO:0008006" key="9">
    <source>
        <dbReference type="Google" id="ProtNLM"/>
    </source>
</evidence>
<dbReference type="Gene3D" id="3.40.50.10810">
    <property type="entry name" value="Tandem AAA-ATPase domain"/>
    <property type="match status" value="1"/>
</dbReference>
<protein>
    <recommendedName>
        <fullName evidence="9">DNA repair and recombination protein RAD26</fullName>
    </recommendedName>
</protein>
<dbReference type="GO" id="GO:0008094">
    <property type="term" value="F:ATP-dependent activity, acting on DNA"/>
    <property type="evidence" value="ECO:0007669"/>
    <property type="project" value="TreeGrafter"/>
</dbReference>
<dbReference type="Gene3D" id="3.40.50.300">
    <property type="entry name" value="P-loop containing nucleotide triphosphate hydrolases"/>
    <property type="match status" value="1"/>
</dbReference>
<keyword evidence="2" id="KW-0378">Hydrolase</keyword>
<proteinExistence type="predicted"/>
<evidence type="ECO:0000256" key="3">
    <source>
        <dbReference type="ARBA" id="ARBA00022840"/>
    </source>
</evidence>
<keyword evidence="8" id="KW-1185">Reference proteome</keyword>
<comment type="caution">
    <text evidence="7">The sequence shown here is derived from an EMBL/GenBank/DDBJ whole genome shotgun (WGS) entry which is preliminary data.</text>
</comment>
<dbReference type="PROSITE" id="PS51192">
    <property type="entry name" value="HELICASE_ATP_BIND_1"/>
    <property type="match status" value="1"/>
</dbReference>
<feature type="domain" description="Helicase C-terminal" evidence="6">
    <location>
        <begin position="719"/>
        <end position="880"/>
    </location>
</feature>
<dbReference type="InterPro" id="IPR050496">
    <property type="entry name" value="SNF2_RAD54_helicase_repair"/>
</dbReference>
<dbReference type="SMART" id="SM00490">
    <property type="entry name" value="HELICc"/>
    <property type="match status" value="1"/>
</dbReference>
<feature type="region of interest" description="Disordered" evidence="4">
    <location>
        <begin position="1"/>
        <end position="25"/>
    </location>
</feature>
<feature type="region of interest" description="Disordered" evidence="4">
    <location>
        <begin position="331"/>
        <end position="366"/>
    </location>
</feature>
<feature type="region of interest" description="Disordered" evidence="4">
    <location>
        <begin position="1042"/>
        <end position="1064"/>
    </location>
</feature>
<dbReference type="GO" id="GO:0016787">
    <property type="term" value="F:hydrolase activity"/>
    <property type="evidence" value="ECO:0007669"/>
    <property type="project" value="UniProtKB-KW"/>
</dbReference>
<dbReference type="InterPro" id="IPR001650">
    <property type="entry name" value="Helicase_C-like"/>
</dbReference>
<evidence type="ECO:0000256" key="4">
    <source>
        <dbReference type="SAM" id="MobiDB-lite"/>
    </source>
</evidence>
<dbReference type="InterPro" id="IPR049730">
    <property type="entry name" value="SNF2/RAD54-like_C"/>
</dbReference>
<keyword evidence="1" id="KW-0547">Nucleotide-binding</keyword>
<dbReference type="GO" id="GO:0006283">
    <property type="term" value="P:transcription-coupled nucleotide-excision repair"/>
    <property type="evidence" value="ECO:0007669"/>
    <property type="project" value="TreeGrafter"/>
</dbReference>
<feature type="region of interest" description="Disordered" evidence="4">
    <location>
        <begin position="224"/>
        <end position="302"/>
    </location>
</feature>
<dbReference type="PANTHER" id="PTHR45629:SF7">
    <property type="entry name" value="DNA EXCISION REPAIR PROTEIN ERCC-6-RELATED"/>
    <property type="match status" value="1"/>
</dbReference>
<dbReference type="GO" id="GO:0005524">
    <property type="term" value="F:ATP binding"/>
    <property type="evidence" value="ECO:0007669"/>
    <property type="project" value="InterPro"/>
</dbReference>
<dbReference type="CDD" id="cd18793">
    <property type="entry name" value="SF2_C_SNF"/>
    <property type="match status" value="1"/>
</dbReference>
<evidence type="ECO:0000313" key="7">
    <source>
        <dbReference type="EMBL" id="KAF3770262.1"/>
    </source>
</evidence>
<feature type="compositionally biased region" description="Low complexity" evidence="4">
    <location>
        <begin position="7"/>
        <end position="18"/>
    </location>
</feature>
<dbReference type="EMBL" id="MU032344">
    <property type="protein sequence ID" value="KAF3770262.1"/>
    <property type="molecule type" value="Genomic_DNA"/>
</dbReference>
<dbReference type="Proteomes" id="UP000803844">
    <property type="component" value="Unassembled WGS sequence"/>
</dbReference>
<keyword evidence="3" id="KW-0067">ATP-binding</keyword>
<evidence type="ECO:0000313" key="8">
    <source>
        <dbReference type="Proteomes" id="UP000803844"/>
    </source>
</evidence>
<dbReference type="PROSITE" id="PS51194">
    <property type="entry name" value="HELICASE_CTER"/>
    <property type="match status" value="1"/>
</dbReference>
<accession>A0A9P4YCB5</accession>
<dbReference type="GO" id="GO:0005634">
    <property type="term" value="C:nucleus"/>
    <property type="evidence" value="ECO:0007669"/>
    <property type="project" value="TreeGrafter"/>
</dbReference>
<dbReference type="RefSeq" id="XP_040781223.1">
    <property type="nucleotide sequence ID" value="XM_040921091.1"/>
</dbReference>
<dbReference type="FunFam" id="3.40.50.10810:FF:000039">
    <property type="entry name" value="DNA repair protein Rhp26/Rad26"/>
    <property type="match status" value="1"/>
</dbReference>
<dbReference type="SMART" id="SM00487">
    <property type="entry name" value="DEXDc"/>
    <property type="match status" value="1"/>
</dbReference>
<gene>
    <name evidence="7" type="ORF">M406DRAFT_335968</name>
</gene>
<evidence type="ECO:0000256" key="2">
    <source>
        <dbReference type="ARBA" id="ARBA00022801"/>
    </source>
</evidence>
<dbReference type="Pfam" id="PF00176">
    <property type="entry name" value="SNF2-rel_dom"/>
    <property type="match status" value="1"/>
</dbReference>
<dbReference type="InterPro" id="IPR038718">
    <property type="entry name" value="SNF2-like_sf"/>
</dbReference>
<organism evidence="7 8">
    <name type="scientific">Cryphonectria parasitica (strain ATCC 38755 / EP155)</name>
    <dbReference type="NCBI Taxonomy" id="660469"/>
    <lineage>
        <taxon>Eukaryota</taxon>
        <taxon>Fungi</taxon>
        <taxon>Dikarya</taxon>
        <taxon>Ascomycota</taxon>
        <taxon>Pezizomycotina</taxon>
        <taxon>Sordariomycetes</taxon>
        <taxon>Sordariomycetidae</taxon>
        <taxon>Diaporthales</taxon>
        <taxon>Cryphonectriaceae</taxon>
        <taxon>Cryphonectria-Endothia species complex</taxon>
        <taxon>Cryphonectria</taxon>
    </lineage>
</organism>
<dbReference type="SUPFAM" id="SSF52540">
    <property type="entry name" value="P-loop containing nucleoside triphosphate hydrolases"/>
    <property type="match status" value="2"/>
</dbReference>
<dbReference type="GeneID" id="63838220"/>
<dbReference type="InterPro" id="IPR027417">
    <property type="entry name" value="P-loop_NTPase"/>
</dbReference>
<dbReference type="InterPro" id="IPR000330">
    <property type="entry name" value="SNF2_N"/>
</dbReference>
<sequence length="1136" mass="126721">MSSPQGEEVAAFAPVEPAESTKDNEKAVAFEDNESALKALSATVRDQDDLERDISHQASVALLELEENKDNNRISRATARKLKFMDQKQAQQQKLVNARGKPTLQATIQKEIARIDAEIELIEKDIADITARIEERRQAGPDKPVATDSAKGRLPGESHRDFLIRTGKITPFTKIGGSREGIVGDLANAIVDAEDEAVAEDIEHELAADQIRSHRNLRVPGFAEEEDDDLGSGAVASEFSLRPRKKRKTQRQADSSDEFEPASAGSPESILTSPSEDYDMTDITRTKARKRPKSSKATEDAEGTIDFSKIDDGNESAYRRRLADWIERRSRARRRRQERDGLAAGNDDDEKEWFKPSPDQPDHQFEGGLKLPGDIYPSLYDYQKTGVQWLGELFDQKVGGIVGDEMGLGKTIQIISFLAALHYSKKLTRPTLIVAPATVLQQWVEEFHKWWPPMRVSILHSSGSGMLNVRNEGHFEDDDMLEEGVKPTKSSKSAKKIVDRVLQHGHVLVTTYAGLQTYGDVLIPVEWDYAVLDEGHKIRNPNTAVTILCKELLTPNRIILSGTPMQNNLIELWSIFDFINPMRLGSLVAFRNQFEVPIRLGGYANATNVQVMTAQKCAETLKDAISPYLLMRNKNDVAADLPKKREQVLFCGLTKWQQNAYEVFLRSEEVSAILKKTRNSLYGIDHLRKICNHPDLVYPNLKKRTDYKWGAANKSGKMQVTKSLVTMFKRLGHKTLLFSQSVQMLDILEAFVRGQDGIGYVRMDGKTAVKERQRLVDQFNNDPKVDLFLLTTKVGGLGVNLTGANRVIIYDPDWNPSTDIQARERAWRLGQKREVSIYRLMTAGTIEEKIYQRQIWKQVMANKVLKDPTQRASLNESDLQDLFSLGTDHSNGTETGRIFKGIRNEKAEEDKELQGIDGVAGLEEYKVDEEGGVANQEEDRIMAGIFSKGVHEALEHDEVMSGVNGKKAVRPDRAILQREADRVAGEAAQHLRRSGQQAENVPIGTVTWTGEVGEAGRPRQIQAGRARVGGLSSGVLSGIRGRQGIAGGSASSSRSVTPTSSRRPLGVKDFKEMIPPFLRLHGGKAPSKVLVDHFNPHCQTKKSIDAFRAALDVVAKLEQRGSSSMRSIWALKPDYK</sequence>
<dbReference type="CDD" id="cd18000">
    <property type="entry name" value="DEXHc_ERCC6"/>
    <property type="match status" value="1"/>
</dbReference>
<feature type="domain" description="Helicase ATP-binding" evidence="5">
    <location>
        <begin position="391"/>
        <end position="582"/>
    </location>
</feature>
<evidence type="ECO:0000259" key="5">
    <source>
        <dbReference type="PROSITE" id="PS51192"/>
    </source>
</evidence>
<feature type="region of interest" description="Disordered" evidence="4">
    <location>
        <begin position="137"/>
        <end position="156"/>
    </location>
</feature>
<dbReference type="AlphaFoldDB" id="A0A9P4YCB5"/>
<dbReference type="InterPro" id="IPR014001">
    <property type="entry name" value="Helicase_ATP-bd"/>
</dbReference>
<evidence type="ECO:0000256" key="1">
    <source>
        <dbReference type="ARBA" id="ARBA00022741"/>
    </source>
</evidence>
<dbReference type="OrthoDB" id="413460at2759"/>
<evidence type="ECO:0000259" key="6">
    <source>
        <dbReference type="PROSITE" id="PS51194"/>
    </source>
</evidence>
<reference evidence="7" key="1">
    <citation type="journal article" date="2020" name="Phytopathology">
        <title>Genome sequence of the chestnut blight fungus Cryphonectria parasitica EP155: A fundamental resource for an archetypical invasive plant pathogen.</title>
        <authorList>
            <person name="Crouch J.A."/>
            <person name="Dawe A."/>
            <person name="Aerts A."/>
            <person name="Barry K."/>
            <person name="Churchill A.C.L."/>
            <person name="Grimwood J."/>
            <person name="Hillman B."/>
            <person name="Milgroom M.G."/>
            <person name="Pangilinan J."/>
            <person name="Smith M."/>
            <person name="Salamov A."/>
            <person name="Schmutz J."/>
            <person name="Yadav J."/>
            <person name="Grigoriev I.V."/>
            <person name="Nuss D."/>
        </authorList>
    </citation>
    <scope>NUCLEOTIDE SEQUENCE</scope>
    <source>
        <strain evidence="7">EP155</strain>
    </source>
</reference>
<dbReference type="Pfam" id="PF00271">
    <property type="entry name" value="Helicase_C"/>
    <property type="match status" value="1"/>
</dbReference>